<dbReference type="GO" id="GO:0005814">
    <property type="term" value="C:centriole"/>
    <property type="evidence" value="ECO:0007669"/>
    <property type="project" value="TreeGrafter"/>
</dbReference>
<evidence type="ECO:0000256" key="1">
    <source>
        <dbReference type="SAM" id="Coils"/>
    </source>
</evidence>
<evidence type="ECO:0000313" key="3">
    <source>
        <dbReference type="EMBL" id="CAG9793979.1"/>
    </source>
</evidence>
<keyword evidence="4" id="KW-1185">Reference proteome</keyword>
<proteinExistence type="predicted"/>
<dbReference type="PANTHER" id="PTHR33689:SF1">
    <property type="entry name" value="FAS-BINDING FACTOR 1"/>
    <property type="match status" value="1"/>
</dbReference>
<dbReference type="Pfam" id="PF21007">
    <property type="entry name" value="FBF1"/>
    <property type="match status" value="1"/>
</dbReference>
<feature type="coiled-coil region" evidence="1">
    <location>
        <begin position="282"/>
        <end position="462"/>
    </location>
</feature>
<keyword evidence="1" id="KW-0175">Coiled coil</keyword>
<dbReference type="AlphaFoldDB" id="A0A9N9RCV9"/>
<evidence type="ECO:0000313" key="4">
    <source>
        <dbReference type="Proteomes" id="UP001153714"/>
    </source>
</evidence>
<evidence type="ECO:0000259" key="2">
    <source>
        <dbReference type="Pfam" id="PF21007"/>
    </source>
</evidence>
<dbReference type="OrthoDB" id="8195456at2759"/>
<name>A0A9N9RCV9_9NEOP</name>
<dbReference type="GO" id="GO:0090162">
    <property type="term" value="P:establishment of epithelial cell polarity"/>
    <property type="evidence" value="ECO:0007669"/>
    <property type="project" value="InterPro"/>
</dbReference>
<feature type="domain" description="Fas-binding factor 1 C-terminal" evidence="2">
    <location>
        <begin position="394"/>
        <end position="612"/>
    </location>
</feature>
<reference evidence="3" key="2">
    <citation type="submission" date="2022-10" db="EMBL/GenBank/DDBJ databases">
        <authorList>
            <consortium name="ENA_rothamsted_submissions"/>
            <consortium name="culmorum"/>
            <person name="King R."/>
        </authorList>
    </citation>
    <scope>NUCLEOTIDE SEQUENCE</scope>
</reference>
<protein>
    <recommendedName>
        <fullName evidence="2">Fas-binding factor 1 C-terminal domain-containing protein</fullName>
    </recommendedName>
</protein>
<organism evidence="3 4">
    <name type="scientific">Diatraea saccharalis</name>
    <name type="common">sugarcane borer</name>
    <dbReference type="NCBI Taxonomy" id="40085"/>
    <lineage>
        <taxon>Eukaryota</taxon>
        <taxon>Metazoa</taxon>
        <taxon>Ecdysozoa</taxon>
        <taxon>Arthropoda</taxon>
        <taxon>Hexapoda</taxon>
        <taxon>Insecta</taxon>
        <taxon>Pterygota</taxon>
        <taxon>Neoptera</taxon>
        <taxon>Endopterygota</taxon>
        <taxon>Lepidoptera</taxon>
        <taxon>Glossata</taxon>
        <taxon>Ditrysia</taxon>
        <taxon>Pyraloidea</taxon>
        <taxon>Crambidae</taxon>
        <taxon>Crambinae</taxon>
        <taxon>Diatraea</taxon>
    </lineage>
</organism>
<dbReference type="EMBL" id="OU893337">
    <property type="protein sequence ID" value="CAG9793979.1"/>
    <property type="molecule type" value="Genomic_DNA"/>
</dbReference>
<sequence length="687" mass="80220">MVSSARGLGLENSCICKTLPYVNKKDLECARSFFDVNDKATLAVTGHIRVNLESEVRQKESQRLQREVALAHHEQLDAMLARQTQHRQQMQAIINAHQDRITQRIKALLGTVNQEDNNDIDVNKTPDDCEDVPQMKEKRQLLQLVQSLQENHDKEIDLMETSYRRQLAFLEVSLSQYEERMKEESQKLTKFYSEKIAWLEEHHLLYKRLTEENLASLAERHKGETEMLRQQHLENVKVLQEHHAALMENIKKAVKNEQAIIQDSAGFSSDLRELVSQVNENKEQSQQIVEKVQLLVENMQRDMGRTLQTRETQVNDMIQQLKIDRENFEKEKTDSREMVNLLEKRLKQMTAMIEEESAILKQKKMEFEFEKATFNKQTEFAKNVLKKQDDEIKMLKEDIQKEYHDKISKINEDRSKAEKDTAVIAKEKASIANLKQELDKIKADLQSQLEEVSEERLKINLEKQQIHMEEQRVMAKSRDLDMLAKAAIEKQSQADKKYSEAELMQAKYEERIRRIQEHVISLNTREKQIAKEKVALSRERLNLHNERKKVETKQQCSLCRTSQYVPQYNFESAFPDSFLNVSVSRDQGDANVNSAVSAIASEIVNLRMSKNFDFRHRYDGNSPLDDKAVGDDNLQTMQTTDSVSGGFKDYNMDPKFMMLRLDVQQVLNNLEGNVKNKEDQEFHENDD</sequence>
<dbReference type="GO" id="GO:0060271">
    <property type="term" value="P:cilium assembly"/>
    <property type="evidence" value="ECO:0007669"/>
    <property type="project" value="InterPro"/>
</dbReference>
<gene>
    <name evidence="3" type="ORF">DIATSA_LOCUS11388</name>
</gene>
<dbReference type="PANTHER" id="PTHR33689">
    <property type="entry name" value="FAS-BINDING FACTOR 1"/>
    <property type="match status" value="1"/>
</dbReference>
<dbReference type="GO" id="GO:0097539">
    <property type="term" value="C:ciliary transition fiber"/>
    <property type="evidence" value="ECO:0007669"/>
    <property type="project" value="InterPro"/>
</dbReference>
<accession>A0A9N9RCV9</accession>
<dbReference type="GO" id="GO:0036064">
    <property type="term" value="C:ciliary basal body"/>
    <property type="evidence" value="ECO:0007669"/>
    <property type="project" value="TreeGrafter"/>
</dbReference>
<feature type="coiled-coil region" evidence="1">
    <location>
        <begin position="167"/>
        <end position="194"/>
    </location>
</feature>
<dbReference type="Proteomes" id="UP001153714">
    <property type="component" value="Chromosome 6"/>
</dbReference>
<dbReference type="InterPro" id="IPR033561">
    <property type="entry name" value="FBF1"/>
</dbReference>
<reference evidence="3" key="1">
    <citation type="submission" date="2021-12" db="EMBL/GenBank/DDBJ databases">
        <authorList>
            <person name="King R."/>
        </authorList>
    </citation>
    <scope>NUCLEOTIDE SEQUENCE</scope>
</reference>
<dbReference type="InterPro" id="IPR049390">
    <property type="entry name" value="FBF1_C"/>
</dbReference>